<reference evidence="2 3" key="1">
    <citation type="journal article" date="2018" name="Mol. Genet. Genomics">
        <title>The red deer Cervus elaphus genome CerEla1.0: sequencing, annotating, genes, and chromosomes.</title>
        <authorList>
            <person name="Bana N.A."/>
            <person name="Nyiri A."/>
            <person name="Nagy J."/>
            <person name="Frank K."/>
            <person name="Nagy T."/>
            <person name="Steger V."/>
            <person name="Schiller M."/>
            <person name="Lakatos P."/>
            <person name="Sugar L."/>
            <person name="Horn P."/>
            <person name="Barta E."/>
            <person name="Orosz L."/>
        </authorList>
    </citation>
    <scope>NUCLEOTIDE SEQUENCE [LARGE SCALE GENOMIC DNA]</scope>
    <source>
        <strain evidence="2">Hungarian</strain>
    </source>
</reference>
<proteinExistence type="predicted"/>
<protein>
    <submittedName>
        <fullName evidence="2">Uncharacterized protein</fullName>
    </submittedName>
</protein>
<comment type="caution">
    <text evidence="2">The sequence shown here is derived from an EMBL/GenBank/DDBJ whole genome shotgun (WGS) entry which is preliminary data.</text>
</comment>
<evidence type="ECO:0000256" key="1">
    <source>
        <dbReference type="SAM" id="MobiDB-lite"/>
    </source>
</evidence>
<name>A0A212C3N9_CEREH</name>
<evidence type="ECO:0000313" key="3">
    <source>
        <dbReference type="Proteomes" id="UP000242450"/>
    </source>
</evidence>
<dbReference type="Proteomes" id="UP000242450">
    <property type="component" value="Chromosome 30"/>
</dbReference>
<sequence length="1541" mass="176655">MEETKTTGRRQTEKMAKGITTPDLHLSQRKLKKIQLQSSVLQASMLLSPLMLFSPGYLELYASNVSEKKAWARLLGRLNDGHVIIPARVGLPDLDFNINLHSKCQKLVERVHTCAHIYLVTENRDILNIKNNKRKRRTNNAELLNKCPVKAAPGPPRLELGDRHTWAAQPKWRWFPAGQQQPSRMRLQEVQHQLPRILDSILDFPGHPTVISEITSRAHGCKGFPANKCIAKSKFNDFPGYVHLLMLKLEGSQEFCSGPRTSPVAQLDKLAILTFLQQAEHTASCSSNLAYAVMFQTIPISHSVSHIKEENYNEYGHRRLICKQMFHMKNKGFQKLLRSRTAFCMLYFPIYYLNIKGSGFLEEDRVTELKPGRKENEMLIYCSVSCTVFPNNVSFFLFDDDLKLREKKQAVTDKAHQKCFYWFSEDIYLGKAVKMFSGAEMCCLNLHVDLSKVQNREVMSPQVIKTHMEQKNSISNYIANLHEMHIQHCLWMKFFTKGFRYNHIMEGRSRGVDRFKEEFRGFCHEPLSVIKSLQRTYKARKWFTPWILTAKMKGLYIKNIIKALIFFSHYFCSKKIWSLSGKLVMFYCYKNQHIPGKPRTKQLKTHDRATPIVKLSLSCNIGIQGNVDMLLDGHFKALSRLEKEHSLPNQRSAKFLGVICLIARVCVNFQTSQLYALTMEFWSIASDDLSLKYELSGLQQKQLRETGSSSKLKGDIYECKSRTALMNDHSSTEVTNMFLANWEKIAGKLEEQMEKQLAKPIAHPTQLPKPLKSLERFSFPLKMCNTISLHCMPNDEWFAQNEHFKLLKEMFPYSSDDVAMWDFKFSALPFVWKSAASEAATTKVTKIGSKLCVELNLAPGVMHIFQPLANRGKIFSRQKAQIQENMPSNIFNNQAFTSLLLIPLAKIDHMSNKDYIYGDGIATEKAKNRKSITLNKTTNARQNIGKIRVETKMMEKDRLEIEANKQFRTLHKQMYTQIFTLQFQVGIHNAKVTLTVIQRSVSFKALNLEKLSSFTLNKETLISHKEYRKFLKTTAMGTIWELKEKSTYVKLVLTFQIQSSLELTPVIGYPVERLHFRVRFLGDSWYQLSLASDLRRHAIGKLFLSSMSVHNVDESTEQDSKKYTQIGDGKKPKRESGNMQRTLNMKSKLEITSGMFNIQVSLLLQTKTLKEDTKASVSKDLGQKTLLNAVEKKQSFVSFSINSDAVDAWLPGICIAMTPSGKLESPGLEPEKQAALDFLVLSLLLQWTFDSFSNVSVEYTSSPKKTVFQILVSTNTKYTDENLGFHPERKKRKVSNISFSTPMKGLIITKQVFWDPYTSNNFGLADYLKLKPAFISHHMYDKKRSRTLSSEEQRNRTAETGLREYLQKCVNGNLKQKTSKFKYNRVKLETVKAKGPGKGTDEGKPMKTYIGVNGDCLRGKIMTSLKVGKQFKGIQFTRDGRGMLIPTISEVIPSNKNRTDIFSQPEEKTVNAISSTWSVPNYLIPVTFRIVFITCAHRNLRYLGYENSGLGSEIFIYKCDHMITEPLKHKILLPKVSTQKT</sequence>
<gene>
    <name evidence="2" type="ORF">Celaphus_00016707</name>
</gene>
<feature type="region of interest" description="Disordered" evidence="1">
    <location>
        <begin position="1115"/>
        <end position="1137"/>
    </location>
</feature>
<keyword evidence="3" id="KW-1185">Reference proteome</keyword>
<organism evidence="2 3">
    <name type="scientific">Cervus elaphus hippelaphus</name>
    <name type="common">European red deer</name>
    <dbReference type="NCBI Taxonomy" id="46360"/>
    <lineage>
        <taxon>Eukaryota</taxon>
        <taxon>Metazoa</taxon>
        <taxon>Chordata</taxon>
        <taxon>Craniata</taxon>
        <taxon>Vertebrata</taxon>
        <taxon>Euteleostomi</taxon>
        <taxon>Mammalia</taxon>
        <taxon>Eutheria</taxon>
        <taxon>Laurasiatheria</taxon>
        <taxon>Artiodactyla</taxon>
        <taxon>Ruminantia</taxon>
        <taxon>Pecora</taxon>
        <taxon>Cervidae</taxon>
        <taxon>Cervinae</taxon>
        <taxon>Cervus</taxon>
    </lineage>
</organism>
<evidence type="ECO:0000313" key="2">
    <source>
        <dbReference type="EMBL" id="OWK00611.1"/>
    </source>
</evidence>
<feature type="compositionally biased region" description="Basic and acidic residues" evidence="1">
    <location>
        <begin position="1118"/>
        <end position="1136"/>
    </location>
</feature>
<dbReference type="EMBL" id="MKHE01000030">
    <property type="protein sequence ID" value="OWK00611.1"/>
    <property type="molecule type" value="Genomic_DNA"/>
</dbReference>
<accession>A0A212C3N9</accession>